<dbReference type="EMBL" id="AONQ01000099">
    <property type="protein sequence ID" value="EME67856.1"/>
    <property type="molecule type" value="Genomic_DNA"/>
</dbReference>
<dbReference type="Gene3D" id="3.40.50.2300">
    <property type="match status" value="2"/>
</dbReference>
<dbReference type="Pfam" id="PF02518">
    <property type="entry name" value="HATPase_c"/>
    <property type="match status" value="1"/>
</dbReference>
<proteinExistence type="predicted"/>
<dbReference type="SMART" id="SM00448">
    <property type="entry name" value="REC"/>
    <property type="match status" value="2"/>
</dbReference>
<evidence type="ECO:0000256" key="15">
    <source>
        <dbReference type="PROSITE-ProRule" id="PRU00110"/>
    </source>
</evidence>
<evidence type="ECO:0000256" key="11">
    <source>
        <dbReference type="ARBA" id="ARBA00022989"/>
    </source>
</evidence>
<dbReference type="InterPro" id="IPR036890">
    <property type="entry name" value="HATPase_C_sf"/>
</dbReference>
<feature type="domain" description="PAC" evidence="21">
    <location>
        <begin position="119"/>
        <end position="171"/>
    </location>
</feature>
<dbReference type="GO" id="GO:0005886">
    <property type="term" value="C:plasma membrane"/>
    <property type="evidence" value="ECO:0007669"/>
    <property type="project" value="UniProtKB-SubCell"/>
</dbReference>
<evidence type="ECO:0000259" key="20">
    <source>
        <dbReference type="PROSITE" id="PS50112"/>
    </source>
</evidence>
<dbReference type="Pfam" id="PF00072">
    <property type="entry name" value="Response_reg"/>
    <property type="match status" value="2"/>
</dbReference>
<dbReference type="PROSITE" id="PS50109">
    <property type="entry name" value="HIS_KIN"/>
    <property type="match status" value="1"/>
</dbReference>
<dbReference type="RefSeq" id="WP_008621778.1">
    <property type="nucleotide sequence ID" value="NZ_AONQ01000099.1"/>
</dbReference>
<evidence type="ECO:0000313" key="23">
    <source>
        <dbReference type="EMBL" id="EME67856.1"/>
    </source>
</evidence>
<comment type="caution">
    <text evidence="23">The sequence shown here is derived from an EMBL/GenBank/DDBJ whole genome shotgun (WGS) entry which is preliminary data.</text>
</comment>
<keyword evidence="9 23" id="KW-0418">Kinase</keyword>
<evidence type="ECO:0000256" key="5">
    <source>
        <dbReference type="ARBA" id="ARBA00022553"/>
    </source>
</evidence>
<dbReference type="Gene3D" id="3.30.450.20">
    <property type="entry name" value="PAS domain"/>
    <property type="match status" value="1"/>
</dbReference>
<dbReference type="FunFam" id="3.30.565.10:FF:000010">
    <property type="entry name" value="Sensor histidine kinase RcsC"/>
    <property type="match status" value="1"/>
</dbReference>
<dbReference type="InterPro" id="IPR011006">
    <property type="entry name" value="CheY-like_superfamily"/>
</dbReference>
<protein>
    <recommendedName>
        <fullName evidence="3">histidine kinase</fullName>
        <ecNumber evidence="3">2.7.13.3</ecNumber>
    </recommendedName>
</protein>
<keyword evidence="24" id="KW-1185">Reference proteome</keyword>
<evidence type="ECO:0000313" key="24">
    <source>
        <dbReference type="Proteomes" id="UP000011744"/>
    </source>
</evidence>
<evidence type="ECO:0000259" key="22">
    <source>
        <dbReference type="PROSITE" id="PS50894"/>
    </source>
</evidence>
<dbReference type="PANTHER" id="PTHR45339">
    <property type="entry name" value="HYBRID SIGNAL TRANSDUCTION HISTIDINE KINASE J"/>
    <property type="match status" value="1"/>
</dbReference>
<feature type="modified residue" description="4-aspartylphosphate" evidence="16">
    <location>
        <position position="630"/>
    </location>
</feature>
<dbReference type="SMART" id="SM00073">
    <property type="entry name" value="HPT"/>
    <property type="match status" value="1"/>
</dbReference>
<dbReference type="PROSITE" id="PS50110">
    <property type="entry name" value="RESPONSE_REGULATORY"/>
    <property type="match status" value="2"/>
</dbReference>
<dbReference type="EC" id="2.7.13.3" evidence="3"/>
<dbReference type="SMART" id="SM00091">
    <property type="entry name" value="PAS"/>
    <property type="match status" value="1"/>
</dbReference>
<evidence type="ECO:0000256" key="13">
    <source>
        <dbReference type="ARBA" id="ARBA00023136"/>
    </source>
</evidence>
<evidence type="ECO:0000259" key="18">
    <source>
        <dbReference type="PROSITE" id="PS50109"/>
    </source>
</evidence>
<feature type="modified residue" description="4-aspartylphosphate" evidence="16">
    <location>
        <position position="483"/>
    </location>
</feature>
<dbReference type="GO" id="GO:0005524">
    <property type="term" value="F:ATP binding"/>
    <property type="evidence" value="ECO:0007669"/>
    <property type="project" value="UniProtKB-KW"/>
</dbReference>
<evidence type="ECO:0000256" key="7">
    <source>
        <dbReference type="ARBA" id="ARBA00022692"/>
    </source>
</evidence>
<dbReference type="InterPro" id="IPR013767">
    <property type="entry name" value="PAS_fold"/>
</dbReference>
<reference evidence="23 24" key="1">
    <citation type="journal article" date="2014" name="Genome Announc.">
        <title>Draft Genome Sequence of Magnetospirillum sp. Strain SO-1, a Freshwater Magnetotactic Bacterium Isolated from the Ol'khovka River, Russia.</title>
        <authorList>
            <person name="Grouzdev D.S."/>
            <person name="Dziuba M.V."/>
            <person name="Sukhacheva M.S."/>
            <person name="Mardanov A.V."/>
            <person name="Beletskiy A.V."/>
            <person name="Kuznetsov B.B."/>
            <person name="Skryabin K.G."/>
        </authorList>
    </citation>
    <scope>NUCLEOTIDE SEQUENCE [LARGE SCALE GENOMIC DNA]</scope>
    <source>
        <strain evidence="23 24">SO-1</strain>
    </source>
</reference>
<dbReference type="SUPFAM" id="SSF47226">
    <property type="entry name" value="Histidine-containing phosphotransfer domain, HPT domain"/>
    <property type="match status" value="1"/>
</dbReference>
<keyword evidence="11" id="KW-1133">Transmembrane helix</keyword>
<dbReference type="Pfam" id="PF01627">
    <property type="entry name" value="Hpt"/>
    <property type="match status" value="1"/>
</dbReference>
<feature type="domain" description="Response regulatory" evidence="19">
    <location>
        <begin position="580"/>
        <end position="697"/>
    </location>
</feature>
<keyword evidence="14" id="KW-0131">Cell cycle</keyword>
<dbReference type="SUPFAM" id="SSF55874">
    <property type="entry name" value="ATPase domain of HSP90 chaperone/DNA topoisomerase II/histidine kinase"/>
    <property type="match status" value="1"/>
</dbReference>
<gene>
    <name evidence="23" type="ORF">H261_21371</name>
</gene>
<keyword evidence="13" id="KW-0472">Membrane</keyword>
<dbReference type="SMART" id="SM00387">
    <property type="entry name" value="HATPase_c"/>
    <property type="match status" value="1"/>
</dbReference>
<dbReference type="GO" id="GO:0006355">
    <property type="term" value="P:regulation of DNA-templated transcription"/>
    <property type="evidence" value="ECO:0007669"/>
    <property type="project" value="InterPro"/>
</dbReference>
<feature type="domain" description="Response regulatory" evidence="19">
    <location>
        <begin position="429"/>
        <end position="552"/>
    </location>
</feature>
<dbReference type="InterPro" id="IPR003661">
    <property type="entry name" value="HisK_dim/P_dom"/>
</dbReference>
<evidence type="ECO:0000256" key="4">
    <source>
        <dbReference type="ARBA" id="ARBA00022475"/>
    </source>
</evidence>
<dbReference type="SUPFAM" id="SSF52172">
    <property type="entry name" value="CheY-like"/>
    <property type="match status" value="2"/>
</dbReference>
<dbReference type="NCBIfam" id="TIGR00229">
    <property type="entry name" value="sensory_box"/>
    <property type="match status" value="1"/>
</dbReference>
<dbReference type="Pfam" id="PF00989">
    <property type="entry name" value="PAS"/>
    <property type="match status" value="1"/>
</dbReference>
<keyword evidence="8" id="KW-0547">Nucleotide-binding</keyword>
<dbReference type="SMART" id="SM00388">
    <property type="entry name" value="HisKA"/>
    <property type="match status" value="1"/>
</dbReference>
<evidence type="ECO:0000256" key="16">
    <source>
        <dbReference type="PROSITE-ProRule" id="PRU00169"/>
    </source>
</evidence>
<dbReference type="eggNOG" id="COG2198">
    <property type="taxonomic scope" value="Bacteria"/>
</dbReference>
<comment type="catalytic activity">
    <reaction evidence="1">
        <text>ATP + protein L-histidine = ADP + protein N-phospho-L-histidine.</text>
        <dbReference type="EC" id="2.7.13.3"/>
    </reaction>
</comment>
<evidence type="ECO:0000256" key="9">
    <source>
        <dbReference type="ARBA" id="ARBA00022777"/>
    </source>
</evidence>
<dbReference type="InterPro" id="IPR035965">
    <property type="entry name" value="PAS-like_dom_sf"/>
</dbReference>
<feature type="non-terminal residue" evidence="23">
    <location>
        <position position="1"/>
    </location>
</feature>
<evidence type="ECO:0000256" key="17">
    <source>
        <dbReference type="SAM" id="Coils"/>
    </source>
</evidence>
<keyword evidence="7" id="KW-0812">Transmembrane</keyword>
<dbReference type="InterPro" id="IPR005467">
    <property type="entry name" value="His_kinase_dom"/>
</dbReference>
<dbReference type="InterPro" id="IPR001610">
    <property type="entry name" value="PAC"/>
</dbReference>
<keyword evidence="17" id="KW-0175">Coiled coil</keyword>
<evidence type="ECO:0000256" key="12">
    <source>
        <dbReference type="ARBA" id="ARBA00023012"/>
    </source>
</evidence>
<keyword evidence="10" id="KW-0067">ATP-binding</keyword>
<evidence type="ECO:0000259" key="21">
    <source>
        <dbReference type="PROSITE" id="PS50113"/>
    </source>
</evidence>
<dbReference type="InterPro" id="IPR004358">
    <property type="entry name" value="Sig_transdc_His_kin-like_C"/>
</dbReference>
<evidence type="ECO:0000256" key="8">
    <source>
        <dbReference type="ARBA" id="ARBA00022741"/>
    </source>
</evidence>
<feature type="modified residue" description="Phosphohistidine" evidence="15">
    <location>
        <position position="780"/>
    </location>
</feature>
<dbReference type="GO" id="GO:0000155">
    <property type="term" value="F:phosphorelay sensor kinase activity"/>
    <property type="evidence" value="ECO:0007669"/>
    <property type="project" value="InterPro"/>
</dbReference>
<dbReference type="Proteomes" id="UP000011744">
    <property type="component" value="Unassembled WGS sequence"/>
</dbReference>
<dbReference type="PRINTS" id="PR00344">
    <property type="entry name" value="BCTRLSENSOR"/>
</dbReference>
<dbReference type="InterPro" id="IPR036097">
    <property type="entry name" value="HisK_dim/P_sf"/>
</dbReference>
<dbReference type="CDD" id="cd16922">
    <property type="entry name" value="HATPase_EvgS-ArcB-TorS-like"/>
    <property type="match status" value="1"/>
</dbReference>
<evidence type="ECO:0000256" key="1">
    <source>
        <dbReference type="ARBA" id="ARBA00000085"/>
    </source>
</evidence>
<evidence type="ECO:0000256" key="3">
    <source>
        <dbReference type="ARBA" id="ARBA00012438"/>
    </source>
</evidence>
<dbReference type="InterPro" id="IPR001789">
    <property type="entry name" value="Sig_transdc_resp-reg_receiver"/>
</dbReference>
<accession>M2Y442</accession>
<dbReference type="PROSITE" id="PS50894">
    <property type="entry name" value="HPT"/>
    <property type="match status" value="1"/>
</dbReference>
<dbReference type="SUPFAM" id="SSF55785">
    <property type="entry name" value="PYP-like sensor domain (PAS domain)"/>
    <property type="match status" value="1"/>
</dbReference>
<name>M2Y442_9PROT</name>
<feature type="domain" description="PAS" evidence="20">
    <location>
        <begin position="41"/>
        <end position="94"/>
    </location>
</feature>
<dbReference type="Gene3D" id="1.10.287.130">
    <property type="match status" value="1"/>
</dbReference>
<dbReference type="PROSITE" id="PS50113">
    <property type="entry name" value="PAC"/>
    <property type="match status" value="1"/>
</dbReference>
<evidence type="ECO:0000256" key="10">
    <source>
        <dbReference type="ARBA" id="ARBA00022840"/>
    </source>
</evidence>
<feature type="domain" description="HPt" evidence="22">
    <location>
        <begin position="741"/>
        <end position="835"/>
    </location>
</feature>
<dbReference type="CDD" id="cd00082">
    <property type="entry name" value="HisKA"/>
    <property type="match status" value="1"/>
</dbReference>
<keyword evidence="4" id="KW-1003">Cell membrane</keyword>
<dbReference type="Pfam" id="PF00512">
    <property type="entry name" value="HisKA"/>
    <property type="match status" value="1"/>
</dbReference>
<dbReference type="STRING" id="1244869.H261_21371"/>
<dbReference type="InterPro" id="IPR008207">
    <property type="entry name" value="Sig_transdc_His_kin_Hpt_dom"/>
</dbReference>
<keyword evidence="12" id="KW-0902">Two-component regulatory system</keyword>
<keyword evidence="6" id="KW-0808">Transferase</keyword>
<evidence type="ECO:0000256" key="14">
    <source>
        <dbReference type="ARBA" id="ARBA00023306"/>
    </source>
</evidence>
<dbReference type="OrthoDB" id="9801651at2"/>
<dbReference type="InterPro" id="IPR000700">
    <property type="entry name" value="PAS-assoc_C"/>
</dbReference>
<feature type="domain" description="Histidine kinase" evidence="18">
    <location>
        <begin position="189"/>
        <end position="410"/>
    </location>
</feature>
<dbReference type="InterPro" id="IPR000014">
    <property type="entry name" value="PAS"/>
</dbReference>
<dbReference type="CDD" id="cd00130">
    <property type="entry name" value="PAS"/>
    <property type="match status" value="1"/>
</dbReference>
<evidence type="ECO:0000256" key="6">
    <source>
        <dbReference type="ARBA" id="ARBA00022679"/>
    </source>
</evidence>
<dbReference type="FunFam" id="1.10.287.130:FF:000038">
    <property type="entry name" value="Sensory transduction histidine kinase"/>
    <property type="match status" value="1"/>
</dbReference>
<dbReference type="Gene3D" id="3.30.565.10">
    <property type="entry name" value="Histidine kinase-like ATPase, C-terminal domain"/>
    <property type="match status" value="1"/>
</dbReference>
<comment type="subcellular location">
    <subcellularLocation>
        <location evidence="2">Cell membrane</location>
        <topology evidence="2">Multi-pass membrane protein</topology>
    </subcellularLocation>
</comment>
<dbReference type="PANTHER" id="PTHR45339:SF1">
    <property type="entry name" value="HYBRID SIGNAL TRANSDUCTION HISTIDINE KINASE J"/>
    <property type="match status" value="1"/>
</dbReference>
<evidence type="ECO:0000256" key="2">
    <source>
        <dbReference type="ARBA" id="ARBA00004651"/>
    </source>
</evidence>
<feature type="coiled-coil region" evidence="17">
    <location>
        <begin position="7"/>
        <end position="41"/>
    </location>
</feature>
<organism evidence="23 24">
    <name type="scientific">Paramagnetospirillum caucaseum</name>
    <dbReference type="NCBI Taxonomy" id="1244869"/>
    <lineage>
        <taxon>Bacteria</taxon>
        <taxon>Pseudomonadati</taxon>
        <taxon>Pseudomonadota</taxon>
        <taxon>Alphaproteobacteria</taxon>
        <taxon>Rhodospirillales</taxon>
        <taxon>Magnetospirillaceae</taxon>
        <taxon>Paramagnetospirillum</taxon>
    </lineage>
</organism>
<dbReference type="AlphaFoldDB" id="M2Y442"/>
<dbReference type="SMART" id="SM00086">
    <property type="entry name" value="PAC"/>
    <property type="match status" value="1"/>
</dbReference>
<dbReference type="CDD" id="cd17546">
    <property type="entry name" value="REC_hyHK_CKI1_RcsC-like"/>
    <property type="match status" value="2"/>
</dbReference>
<dbReference type="eggNOG" id="COG5002">
    <property type="taxonomic scope" value="Bacteria"/>
</dbReference>
<dbReference type="InterPro" id="IPR003594">
    <property type="entry name" value="HATPase_dom"/>
</dbReference>
<dbReference type="Gene3D" id="1.20.120.160">
    <property type="entry name" value="HPT domain"/>
    <property type="match status" value="1"/>
</dbReference>
<dbReference type="PATRIC" id="fig|1244869.3.peg.4220"/>
<dbReference type="InterPro" id="IPR036641">
    <property type="entry name" value="HPT_dom_sf"/>
</dbReference>
<keyword evidence="5 16" id="KW-0597">Phosphoprotein</keyword>
<dbReference type="SUPFAM" id="SSF47384">
    <property type="entry name" value="Homodimeric domain of signal transducing histidine kinase"/>
    <property type="match status" value="1"/>
</dbReference>
<evidence type="ECO:0000259" key="19">
    <source>
        <dbReference type="PROSITE" id="PS50110"/>
    </source>
</evidence>
<sequence length="914" mass="98262">VRTQELLEETRRQAENMEKQAARLEEQSVELEAQQTEIKATETWYRGIIESAPDGMLVTDDRGVIILVNPQVGAMFGYPAGELVGRPVETLVPEAARSGHPAQRDGYIRQGDARQLAMRDRELRGVRKDGSEFPVEVGLSRLPAIGGRGLCVCASIRDVTERKRVEAEVLRAKQTAEEATKAKSDFLANMSHEIRTPMNAIIGMSHLALQTRLDKKQRNYIEKVHRSGENLLGIINDILDFSKIEAGKMAMERIDFRLEDVMDNLASLVGLKAEDKGLELLFSVASDIPTALTGDPLRLGQVLINLGNNAVKFTETGEIIVGAELVGRTETEAELHFWVRDSGIGMTPEQCGKMFQSFSQADSSTTRKYGGTGLGLAISKTLVELMGGRIWVESEPGKGSVFHFHTRLGVQAQPAARRVFRSDELMGLRVLVVDDNASAREILSSMAKGFGLEVGTAWDGRQALEMVAAAEARGLAYDLILMDWKMPVMDGVEAVQQLQRDRSERVPAVVMVTAYGREEAMSNAQERGAVLKTVLTKPVTAASLLEAIGEILGKGVAAESYVQDRAETYKEAMRALEGSRVLLVEDNEMNQELATELLSQAGMEVVLANHGQAALDILAGDRGFDGVLMDCQMPVMDGYTATRMIRGNPALDGIPVIAMTANAMTGDREKVIEAGMADHIAKPLNLENMFATMARWIKPGRARPAAAVVKPPESPAARPAGGLPDLPGIDVRAGMATMANKESLYIRMLIKFRDSQADFAKTFAAARVDPDAAAAMRAAHTLKGTAGNIGAKALQAAAGELEAACRDGRPEDEIEARLARTLTELQPVIAGLGAVGTGEAPKAPAVSSAEARTALGKLAALLADSDSEAGEVLDALLPRLEGTALAAALKPVAAAIEDCDLDAALARLREVEPP</sequence>
<dbReference type="PROSITE" id="PS50112">
    <property type="entry name" value="PAS"/>
    <property type="match status" value="1"/>
</dbReference>